<feature type="region of interest" description="Disordered" evidence="1">
    <location>
        <begin position="155"/>
        <end position="181"/>
    </location>
</feature>
<reference evidence="2" key="1">
    <citation type="journal article" date="2020" name="Stud. Mycol.">
        <title>101 Dothideomycetes genomes: a test case for predicting lifestyles and emergence of pathogens.</title>
        <authorList>
            <person name="Haridas S."/>
            <person name="Albert R."/>
            <person name="Binder M."/>
            <person name="Bloem J."/>
            <person name="Labutti K."/>
            <person name="Salamov A."/>
            <person name="Andreopoulos B."/>
            <person name="Baker S."/>
            <person name="Barry K."/>
            <person name="Bills G."/>
            <person name="Bluhm B."/>
            <person name="Cannon C."/>
            <person name="Castanera R."/>
            <person name="Culley D."/>
            <person name="Daum C."/>
            <person name="Ezra D."/>
            <person name="Gonzalez J."/>
            <person name="Henrissat B."/>
            <person name="Kuo A."/>
            <person name="Liang C."/>
            <person name="Lipzen A."/>
            <person name="Lutzoni F."/>
            <person name="Magnuson J."/>
            <person name="Mondo S."/>
            <person name="Nolan M."/>
            <person name="Ohm R."/>
            <person name="Pangilinan J."/>
            <person name="Park H.-J."/>
            <person name="Ramirez L."/>
            <person name="Alfaro M."/>
            <person name="Sun H."/>
            <person name="Tritt A."/>
            <person name="Yoshinaga Y."/>
            <person name="Zwiers L.-H."/>
            <person name="Turgeon B."/>
            <person name="Goodwin S."/>
            <person name="Spatafora J."/>
            <person name="Crous P."/>
            <person name="Grigoriev I."/>
        </authorList>
    </citation>
    <scope>NUCLEOTIDE SEQUENCE</scope>
    <source>
        <strain evidence="2">CBS 107.79</strain>
    </source>
</reference>
<dbReference type="EMBL" id="ML976668">
    <property type="protein sequence ID" value="KAF1976103.1"/>
    <property type="molecule type" value="Genomic_DNA"/>
</dbReference>
<name>A0A6A5VF30_9PLEO</name>
<organism evidence="2 3">
    <name type="scientific">Bimuria novae-zelandiae CBS 107.79</name>
    <dbReference type="NCBI Taxonomy" id="1447943"/>
    <lineage>
        <taxon>Eukaryota</taxon>
        <taxon>Fungi</taxon>
        <taxon>Dikarya</taxon>
        <taxon>Ascomycota</taxon>
        <taxon>Pezizomycotina</taxon>
        <taxon>Dothideomycetes</taxon>
        <taxon>Pleosporomycetidae</taxon>
        <taxon>Pleosporales</taxon>
        <taxon>Massarineae</taxon>
        <taxon>Didymosphaeriaceae</taxon>
        <taxon>Bimuria</taxon>
    </lineage>
</organism>
<protein>
    <submittedName>
        <fullName evidence="2">Uncharacterized protein</fullName>
    </submittedName>
</protein>
<dbReference type="AlphaFoldDB" id="A0A6A5VF30"/>
<proteinExistence type="predicted"/>
<evidence type="ECO:0000313" key="3">
    <source>
        <dbReference type="Proteomes" id="UP000800036"/>
    </source>
</evidence>
<accession>A0A6A5VF30</accession>
<dbReference type="Proteomes" id="UP000800036">
    <property type="component" value="Unassembled WGS sequence"/>
</dbReference>
<evidence type="ECO:0000256" key="1">
    <source>
        <dbReference type="SAM" id="MobiDB-lite"/>
    </source>
</evidence>
<keyword evidence="3" id="KW-1185">Reference proteome</keyword>
<feature type="compositionally biased region" description="Basic and acidic residues" evidence="1">
    <location>
        <begin position="155"/>
        <end position="171"/>
    </location>
</feature>
<sequence length="202" mass="22641">MADHLTRYFVGTRTYTGSGTVPLEPSLTHEPRTLSKIITLDPTRPSLAALITWHFTGLTNPIFPLRTAPRVLAVVPTFFKNYDEAKAHMNDLFGADPSTSLSMFANLEGTLEGGEGVDVMYPPLERCRKVGVLYGREDVEVKWWNVVKVDFGAKEKREKQEKQQDKEKELGEGSDEEWEEGGGLDKLAWVRRMTGNVGKKLG</sequence>
<gene>
    <name evidence="2" type="ORF">BU23DRAFT_552101</name>
</gene>
<feature type="compositionally biased region" description="Acidic residues" evidence="1">
    <location>
        <begin position="172"/>
        <end position="181"/>
    </location>
</feature>
<evidence type="ECO:0000313" key="2">
    <source>
        <dbReference type="EMBL" id="KAF1976103.1"/>
    </source>
</evidence>